<accession>A0A1H2BC84</accession>
<proteinExistence type="predicted"/>
<organism evidence="2 3">
    <name type="scientific">Mucilaginibacter mallensis</name>
    <dbReference type="NCBI Taxonomy" id="652787"/>
    <lineage>
        <taxon>Bacteria</taxon>
        <taxon>Pseudomonadati</taxon>
        <taxon>Bacteroidota</taxon>
        <taxon>Sphingobacteriia</taxon>
        <taxon>Sphingobacteriales</taxon>
        <taxon>Sphingobacteriaceae</taxon>
        <taxon>Mucilaginibacter</taxon>
    </lineage>
</organism>
<gene>
    <name evidence="2" type="ORF">SAMN05216490_4032</name>
</gene>
<dbReference type="RefSeq" id="WP_091377230.1">
    <property type="nucleotide sequence ID" value="NZ_LT629740.1"/>
</dbReference>
<dbReference type="Proteomes" id="UP000199679">
    <property type="component" value="Chromosome I"/>
</dbReference>
<reference evidence="2 3" key="1">
    <citation type="submission" date="2016-10" db="EMBL/GenBank/DDBJ databases">
        <authorList>
            <person name="de Groot N.N."/>
        </authorList>
    </citation>
    <scope>NUCLEOTIDE SEQUENCE [LARGE SCALE GENOMIC DNA]</scope>
    <source>
        <strain evidence="2 3">MP1X4</strain>
    </source>
</reference>
<feature type="domain" description="DUF3885" evidence="1">
    <location>
        <begin position="8"/>
        <end position="203"/>
    </location>
</feature>
<protein>
    <recommendedName>
        <fullName evidence="1">DUF3885 domain-containing protein</fullName>
    </recommendedName>
</protein>
<evidence type="ECO:0000313" key="2">
    <source>
        <dbReference type="EMBL" id="SDT55764.1"/>
    </source>
</evidence>
<dbReference type="STRING" id="652787.SAMN05216490_4032"/>
<dbReference type="OrthoDB" id="72213at2"/>
<sequence length="215" mass="25236">MSLSAELKIYLDVNFKGLKLFRPLFFAGAFGLRFDLQDAVLETSEDAYFEEVVRRMDKIHAITTTENDDILLLYRKDTYKRRKIRLANYLFKQISKNATIELKRRRTPFYDYEGVNASVRSCQVLIKDSVNNINFHNLYVAISNMDFGRSPVLEDREGELYIINLTRNTVTIMYDDRGCDIISYDVSLLKEYYNQLSDLILEVNRPEIINKLNII</sequence>
<evidence type="ECO:0000313" key="3">
    <source>
        <dbReference type="Proteomes" id="UP000199679"/>
    </source>
</evidence>
<dbReference type="AlphaFoldDB" id="A0A1H2BC84"/>
<dbReference type="Pfam" id="PF13021">
    <property type="entry name" value="DUF3885"/>
    <property type="match status" value="1"/>
</dbReference>
<name>A0A1H2BC84_MUCMA</name>
<evidence type="ECO:0000259" key="1">
    <source>
        <dbReference type="Pfam" id="PF13021"/>
    </source>
</evidence>
<dbReference type="EMBL" id="LT629740">
    <property type="protein sequence ID" value="SDT55764.1"/>
    <property type="molecule type" value="Genomic_DNA"/>
</dbReference>
<dbReference type="InterPro" id="IPR024976">
    <property type="entry name" value="DUF3885"/>
</dbReference>
<keyword evidence="3" id="KW-1185">Reference proteome</keyword>